<evidence type="ECO:0000256" key="2">
    <source>
        <dbReference type="ARBA" id="ARBA00023242"/>
    </source>
</evidence>
<evidence type="ECO:0000256" key="1">
    <source>
        <dbReference type="ARBA" id="ARBA00004123"/>
    </source>
</evidence>
<dbReference type="PANTHER" id="PTHR10816:SF20">
    <property type="entry name" value="MYELIN TRANSCRIPTION FACTOR 1-LIKE PROTEIN"/>
    <property type="match status" value="1"/>
</dbReference>
<protein>
    <recommendedName>
        <fullName evidence="4">Myelin transcription factor 1 domain-containing protein</fullName>
    </recommendedName>
</protein>
<evidence type="ECO:0000313" key="6">
    <source>
        <dbReference type="Proteomes" id="UP001434883"/>
    </source>
</evidence>
<dbReference type="Pfam" id="PF08474">
    <property type="entry name" value="MYT1"/>
    <property type="match status" value="2"/>
</dbReference>
<evidence type="ECO:0000256" key="3">
    <source>
        <dbReference type="SAM" id="MobiDB-lite"/>
    </source>
</evidence>
<keyword evidence="6" id="KW-1185">Reference proteome</keyword>
<evidence type="ECO:0000259" key="4">
    <source>
        <dbReference type="Pfam" id="PF08474"/>
    </source>
</evidence>
<sequence length="170" mass="18728">PMCFVKQLEIPQYGYKNNVPTSTPRSNLTKELEKYSKTSYDYTGYDGQHASYGKRGPTSKSHHGRDTSPKGYEDFLSLVLQSPVGDLDDNGLIDVGGQPGGPEGSGTVLTPLQPMSPQRQALLSSRCFQLGDADCWDLPVDYTKMKRLGEDQEHKEVQGSPEGLCQGLWV</sequence>
<dbReference type="Proteomes" id="UP001434883">
    <property type="component" value="Unassembled WGS sequence"/>
</dbReference>
<reference evidence="5 6" key="1">
    <citation type="submission" date="2021-06" db="EMBL/GenBank/DDBJ databases">
        <authorList>
            <person name="Palmer J.M."/>
        </authorList>
    </citation>
    <scope>NUCLEOTIDE SEQUENCE [LARGE SCALE GENOMIC DNA]</scope>
    <source>
        <strain evidence="5 6">XC_2019</strain>
        <tissue evidence="5">Muscle</tissue>
    </source>
</reference>
<accession>A0ABV0RS47</accession>
<feature type="domain" description="Myelin transcription factor 1" evidence="4">
    <location>
        <begin position="15"/>
        <end position="74"/>
    </location>
</feature>
<dbReference type="EMBL" id="JAHRIN010055836">
    <property type="protein sequence ID" value="MEQ2210991.1"/>
    <property type="molecule type" value="Genomic_DNA"/>
</dbReference>
<keyword evidence="2" id="KW-0539">Nucleus</keyword>
<comment type="caution">
    <text evidence="5">The sequence shown here is derived from an EMBL/GenBank/DDBJ whole genome shotgun (WGS) entry which is preliminary data.</text>
</comment>
<feature type="domain" description="Myelin transcription factor 1" evidence="4">
    <location>
        <begin position="78"/>
        <end position="156"/>
    </location>
</feature>
<proteinExistence type="predicted"/>
<evidence type="ECO:0000313" key="5">
    <source>
        <dbReference type="EMBL" id="MEQ2210991.1"/>
    </source>
</evidence>
<feature type="non-terminal residue" evidence="5">
    <location>
        <position position="1"/>
    </location>
</feature>
<comment type="subcellular location">
    <subcellularLocation>
        <location evidence="1">Nucleus</location>
    </subcellularLocation>
</comment>
<feature type="region of interest" description="Disordered" evidence="3">
    <location>
        <begin position="40"/>
        <end position="72"/>
    </location>
</feature>
<gene>
    <name evidence="5" type="ORF">XENOCAPTIV_023671</name>
</gene>
<dbReference type="PANTHER" id="PTHR10816">
    <property type="entry name" value="MYELIN TRANSCRIPTION FACTOR 1-RELATED"/>
    <property type="match status" value="1"/>
</dbReference>
<dbReference type="InterPro" id="IPR013681">
    <property type="entry name" value="Myelin_TF"/>
</dbReference>
<name>A0ABV0RS47_9TELE</name>
<organism evidence="5 6">
    <name type="scientific">Xenoophorus captivus</name>
    <dbReference type="NCBI Taxonomy" id="1517983"/>
    <lineage>
        <taxon>Eukaryota</taxon>
        <taxon>Metazoa</taxon>
        <taxon>Chordata</taxon>
        <taxon>Craniata</taxon>
        <taxon>Vertebrata</taxon>
        <taxon>Euteleostomi</taxon>
        <taxon>Actinopterygii</taxon>
        <taxon>Neopterygii</taxon>
        <taxon>Teleostei</taxon>
        <taxon>Neoteleostei</taxon>
        <taxon>Acanthomorphata</taxon>
        <taxon>Ovalentaria</taxon>
        <taxon>Atherinomorphae</taxon>
        <taxon>Cyprinodontiformes</taxon>
        <taxon>Goodeidae</taxon>
        <taxon>Xenoophorus</taxon>
    </lineage>
</organism>